<name>A0ABQ8VXT5_9AGAR</name>
<dbReference type="EMBL" id="JANVFT010000002">
    <property type="protein sequence ID" value="KAJ4501178.1"/>
    <property type="molecule type" value="Genomic_DNA"/>
</dbReference>
<protein>
    <submittedName>
        <fullName evidence="1">Uncharacterized protein</fullName>
    </submittedName>
</protein>
<gene>
    <name evidence="1" type="ORF">C8R41DRAFT_717611</name>
</gene>
<feature type="non-terminal residue" evidence="1">
    <location>
        <position position="1"/>
    </location>
</feature>
<accession>A0ABQ8VXT5</accession>
<feature type="non-terminal residue" evidence="1">
    <location>
        <position position="210"/>
    </location>
</feature>
<reference evidence="1" key="1">
    <citation type="submission" date="2022-08" db="EMBL/GenBank/DDBJ databases">
        <title>A Global Phylogenomic Analysis of the Shiitake Genus Lentinula.</title>
        <authorList>
            <consortium name="DOE Joint Genome Institute"/>
            <person name="Sierra-Patev S."/>
            <person name="Min B."/>
            <person name="Naranjo-Ortiz M."/>
            <person name="Looney B."/>
            <person name="Konkel Z."/>
            <person name="Slot J.C."/>
            <person name="Sakamoto Y."/>
            <person name="Steenwyk J.L."/>
            <person name="Rokas A."/>
            <person name="Carro J."/>
            <person name="Camarero S."/>
            <person name="Ferreira P."/>
            <person name="Molpeceres G."/>
            <person name="Ruiz-Duenas F.J."/>
            <person name="Serrano A."/>
            <person name="Henrissat B."/>
            <person name="Drula E."/>
            <person name="Hughes K.W."/>
            <person name="Mata J.L."/>
            <person name="Ishikawa N.K."/>
            <person name="Vargas-Isla R."/>
            <person name="Ushijima S."/>
            <person name="Smith C.A."/>
            <person name="Ahrendt S."/>
            <person name="Andreopoulos W."/>
            <person name="He G."/>
            <person name="Labutti K."/>
            <person name="Lipzen A."/>
            <person name="Ng V."/>
            <person name="Riley R."/>
            <person name="Sandor L."/>
            <person name="Barry K."/>
            <person name="Martinez A.T."/>
            <person name="Xiao Y."/>
            <person name="Gibbons J.G."/>
            <person name="Terashima K."/>
            <person name="Grigoriev I.V."/>
            <person name="Hibbett D.S."/>
        </authorList>
    </citation>
    <scope>NUCLEOTIDE SEQUENCE</scope>
    <source>
        <strain evidence="1">RHP3577 ss4</strain>
    </source>
</reference>
<evidence type="ECO:0000313" key="1">
    <source>
        <dbReference type="EMBL" id="KAJ4501178.1"/>
    </source>
</evidence>
<sequence length="210" mass="23975">GKDMMDGGKERGRAVEFDVVVILKEQMRVVDHTWRDFLVHLRHGMVEERHLKMLRTLVLGDITCLPTDFSKGPWNDASLVTPRHAVREQWNEEALQKHCKNAGSRLYVCKSSNMIQKRSLTLMEKYALALHLGKRKSRKTLPDVVELAVGMKVLVTRNIETDLDITNGARGEIVVIVLDPREPTPEDGTEIVHLQYLPLYVLVQMGRTRA</sequence>
<proteinExistence type="predicted"/>
<comment type="caution">
    <text evidence="1">The sequence shown here is derived from an EMBL/GenBank/DDBJ whole genome shotgun (WGS) entry which is preliminary data.</text>
</comment>
<organism evidence="1 2">
    <name type="scientific">Lentinula lateritia</name>
    <dbReference type="NCBI Taxonomy" id="40482"/>
    <lineage>
        <taxon>Eukaryota</taxon>
        <taxon>Fungi</taxon>
        <taxon>Dikarya</taxon>
        <taxon>Basidiomycota</taxon>
        <taxon>Agaricomycotina</taxon>
        <taxon>Agaricomycetes</taxon>
        <taxon>Agaricomycetidae</taxon>
        <taxon>Agaricales</taxon>
        <taxon>Marasmiineae</taxon>
        <taxon>Omphalotaceae</taxon>
        <taxon>Lentinula</taxon>
    </lineage>
</organism>
<dbReference type="Proteomes" id="UP001150217">
    <property type="component" value="Unassembled WGS sequence"/>
</dbReference>
<keyword evidence="2" id="KW-1185">Reference proteome</keyword>
<evidence type="ECO:0000313" key="2">
    <source>
        <dbReference type="Proteomes" id="UP001150217"/>
    </source>
</evidence>